<dbReference type="Proteomes" id="UP001152797">
    <property type="component" value="Unassembled WGS sequence"/>
</dbReference>
<dbReference type="EMBL" id="CAMXCT010000585">
    <property type="protein sequence ID" value="CAI3980785.1"/>
    <property type="molecule type" value="Genomic_DNA"/>
</dbReference>
<feature type="transmembrane region" description="Helical" evidence="1">
    <location>
        <begin position="70"/>
        <end position="92"/>
    </location>
</feature>
<keyword evidence="1" id="KW-1133">Transmembrane helix</keyword>
<feature type="transmembrane region" description="Helical" evidence="1">
    <location>
        <begin position="565"/>
        <end position="586"/>
    </location>
</feature>
<dbReference type="OrthoDB" id="430144at2759"/>
<sequence>MRPERRERVLLTPVSAVQRAFSVANDVEPAPTEVPPVLGVPMWFYTICTALVLLFLLVQSIRLLRSRGRVFARDFTLALRSGVIFLLLMVPLTHPEQIAGVAINLQAVYVWLPLWYMSTLRKSLGGWIQIAVHALQGTVAAVLVILALNAMKAIERTRGESSFQWKWLAIVFVLAYGIGWSKVDKDLKKFFFGTLSPLLVMCLGADSDSHDSGAGFFKAQETALIYQEHINWTSIIFCYLYLTLVALSLSAITLLGRAWLASNEVAEDVAVMALETWRSLKLLLNYFSCRPADFDLDALGQHLQMLKTASLHLENQLREAMWETCCWKQHRRLHGLLQLLTSVQAVLLAALSWLRGHPGQAPQDLSVFLQEFESASGSALRGLTAPWWLHQNQEDRDAAVIDGLEHAELADGALMACLEQLRDPGRPESTTPASVMQPAAAFVETLREIPKAMKDFLLNKVGDDFQPSIEAEWALEQPWLANRHRRALGYAVAWVASLLWCIRFRGGSSALCSILVAWQLPFTWVTLHGTLNEFLGTVGGVILGALPSFLLRLSPAMRSAQASPGAHELFLCFSLMYILWTTATYYAQVQAFQWRVAALFWSCFGGVEMLRDFGLAEDLRSNIWKQQSWNSLVDFSIGCGLVFFCELVLGALCREAPSKSRAAQATAASLESCAKMVSSLQDGDGYLMRGQVSGTLKHCIMVAMMVGALPTLLGSSLARRHGESDLGTIAWSSERFGGPGPSALLLKALIPPQLPQRLHHCSEVCFAALQRQSTEETWSMEAQALLSSPSTLSGDTQQLAAAAAQMAIRGAVHVMLDALMSIQAALVAQETLSLPAWTKLSSSKQ</sequence>
<feature type="transmembrane region" description="Helical" evidence="1">
    <location>
        <begin position="38"/>
        <end position="58"/>
    </location>
</feature>
<keyword evidence="1" id="KW-0812">Transmembrane</keyword>
<proteinExistence type="predicted"/>
<keyword evidence="4" id="KW-1185">Reference proteome</keyword>
<reference evidence="2" key="1">
    <citation type="submission" date="2022-10" db="EMBL/GenBank/DDBJ databases">
        <authorList>
            <person name="Chen Y."/>
            <person name="Dougan E. K."/>
            <person name="Chan C."/>
            <person name="Rhodes N."/>
            <person name="Thang M."/>
        </authorList>
    </citation>
    <scope>NUCLEOTIDE SEQUENCE</scope>
</reference>
<reference evidence="3 4" key="2">
    <citation type="submission" date="2024-05" db="EMBL/GenBank/DDBJ databases">
        <authorList>
            <person name="Chen Y."/>
            <person name="Shah S."/>
            <person name="Dougan E. K."/>
            <person name="Thang M."/>
            <person name="Chan C."/>
        </authorList>
    </citation>
    <scope>NUCLEOTIDE SEQUENCE [LARGE SCALE GENOMIC DNA]</scope>
</reference>
<dbReference type="AlphaFoldDB" id="A0A9P1BY96"/>
<keyword evidence="1" id="KW-0472">Membrane</keyword>
<accession>A0A9P1BY96</accession>
<feature type="transmembrane region" description="Helical" evidence="1">
    <location>
        <begin position="130"/>
        <end position="151"/>
    </location>
</feature>
<evidence type="ECO:0000256" key="1">
    <source>
        <dbReference type="SAM" id="Phobius"/>
    </source>
</evidence>
<feature type="transmembrane region" description="Helical" evidence="1">
    <location>
        <begin position="534"/>
        <end position="553"/>
    </location>
</feature>
<evidence type="ECO:0000313" key="3">
    <source>
        <dbReference type="EMBL" id="CAL4768097.1"/>
    </source>
</evidence>
<name>A0A9P1BY96_9DINO</name>
<feature type="transmembrane region" description="Helical" evidence="1">
    <location>
        <begin position="98"/>
        <end position="118"/>
    </location>
</feature>
<feature type="transmembrane region" description="Helical" evidence="1">
    <location>
        <begin position="232"/>
        <end position="255"/>
    </location>
</feature>
<organism evidence="2">
    <name type="scientific">Cladocopium goreaui</name>
    <dbReference type="NCBI Taxonomy" id="2562237"/>
    <lineage>
        <taxon>Eukaryota</taxon>
        <taxon>Sar</taxon>
        <taxon>Alveolata</taxon>
        <taxon>Dinophyceae</taxon>
        <taxon>Suessiales</taxon>
        <taxon>Symbiodiniaceae</taxon>
        <taxon>Cladocopium</taxon>
    </lineage>
</organism>
<feature type="non-terminal residue" evidence="2">
    <location>
        <position position="845"/>
    </location>
</feature>
<gene>
    <name evidence="2" type="ORF">C1SCF055_LOCUS8642</name>
</gene>
<dbReference type="EMBL" id="CAMXCT030000585">
    <property type="protein sequence ID" value="CAL4768097.1"/>
    <property type="molecule type" value="Genomic_DNA"/>
</dbReference>
<feature type="transmembrane region" description="Helical" evidence="1">
    <location>
        <begin position="163"/>
        <end position="183"/>
    </location>
</feature>
<evidence type="ECO:0000313" key="4">
    <source>
        <dbReference type="Proteomes" id="UP001152797"/>
    </source>
</evidence>
<dbReference type="EMBL" id="CAMXCT020000585">
    <property type="protein sequence ID" value="CAL1134160.1"/>
    <property type="molecule type" value="Genomic_DNA"/>
</dbReference>
<comment type="caution">
    <text evidence="2">The sequence shown here is derived from an EMBL/GenBank/DDBJ whole genome shotgun (WGS) entry which is preliminary data.</text>
</comment>
<evidence type="ECO:0000313" key="2">
    <source>
        <dbReference type="EMBL" id="CAI3980785.1"/>
    </source>
</evidence>
<protein>
    <submittedName>
        <fullName evidence="2">Uncharacterized protein</fullName>
    </submittedName>
</protein>